<evidence type="ECO:0000259" key="4">
    <source>
        <dbReference type="Pfam" id="PF17101"/>
    </source>
</evidence>
<keyword evidence="3" id="KW-0472">Membrane</keyword>
<dbReference type="Pfam" id="PF17102">
    <property type="entry name" value="Stealth_CR3"/>
    <property type="match status" value="1"/>
</dbReference>
<dbReference type="InterPro" id="IPR031358">
    <property type="entry name" value="Stealth_CR1"/>
</dbReference>
<protein>
    <recommendedName>
        <fullName evidence="8">Stealth protein CR3 conserved region 3 domain-containing protein</fullName>
    </recommendedName>
</protein>
<accession>A0AAD7F453</accession>
<dbReference type="GO" id="GO:0003976">
    <property type="term" value="F:UDP-N-acetylglucosamine-lysosomal-enzyme N-acetylglucosaminephosphotransferase activity"/>
    <property type="evidence" value="ECO:0007669"/>
    <property type="project" value="TreeGrafter"/>
</dbReference>
<evidence type="ECO:0000259" key="5">
    <source>
        <dbReference type="Pfam" id="PF17102"/>
    </source>
</evidence>
<dbReference type="InterPro" id="IPR047141">
    <property type="entry name" value="Stealth"/>
</dbReference>
<name>A0AAD7F453_9AGAR</name>
<organism evidence="6 7">
    <name type="scientific">Mycena albidolilacea</name>
    <dbReference type="NCBI Taxonomy" id="1033008"/>
    <lineage>
        <taxon>Eukaryota</taxon>
        <taxon>Fungi</taxon>
        <taxon>Dikarya</taxon>
        <taxon>Basidiomycota</taxon>
        <taxon>Agaricomycotina</taxon>
        <taxon>Agaricomycetes</taxon>
        <taxon>Agaricomycetidae</taxon>
        <taxon>Agaricales</taxon>
        <taxon>Marasmiineae</taxon>
        <taxon>Mycenaceae</taxon>
        <taxon>Mycena</taxon>
    </lineage>
</organism>
<dbReference type="AlphaFoldDB" id="A0AAD7F453"/>
<reference evidence="6" key="1">
    <citation type="submission" date="2023-03" db="EMBL/GenBank/DDBJ databases">
        <title>Massive genome expansion in bonnet fungi (Mycena s.s.) driven by repeated elements and novel gene families across ecological guilds.</title>
        <authorList>
            <consortium name="Lawrence Berkeley National Laboratory"/>
            <person name="Harder C.B."/>
            <person name="Miyauchi S."/>
            <person name="Viragh M."/>
            <person name="Kuo A."/>
            <person name="Thoen E."/>
            <person name="Andreopoulos B."/>
            <person name="Lu D."/>
            <person name="Skrede I."/>
            <person name="Drula E."/>
            <person name="Henrissat B."/>
            <person name="Morin E."/>
            <person name="Kohler A."/>
            <person name="Barry K."/>
            <person name="LaButti K."/>
            <person name="Morin E."/>
            <person name="Salamov A."/>
            <person name="Lipzen A."/>
            <person name="Mereny Z."/>
            <person name="Hegedus B."/>
            <person name="Baldrian P."/>
            <person name="Stursova M."/>
            <person name="Weitz H."/>
            <person name="Taylor A."/>
            <person name="Grigoriev I.V."/>
            <person name="Nagy L.G."/>
            <person name="Martin F."/>
            <person name="Kauserud H."/>
        </authorList>
    </citation>
    <scope>NUCLEOTIDE SEQUENCE</scope>
    <source>
        <strain evidence="6">CBHHK002</strain>
    </source>
</reference>
<feature type="transmembrane region" description="Helical" evidence="3">
    <location>
        <begin position="7"/>
        <end position="24"/>
    </location>
</feature>
<dbReference type="Pfam" id="PF17101">
    <property type="entry name" value="Stealth_CR1"/>
    <property type="match status" value="1"/>
</dbReference>
<evidence type="ECO:0000313" key="7">
    <source>
        <dbReference type="Proteomes" id="UP001218218"/>
    </source>
</evidence>
<comment type="caution">
    <text evidence="6">The sequence shown here is derived from an EMBL/GenBank/DDBJ whole genome shotgun (WGS) entry which is preliminary data.</text>
</comment>
<dbReference type="EMBL" id="JARIHO010000001">
    <property type="protein sequence ID" value="KAJ7367734.1"/>
    <property type="molecule type" value="Genomic_DNA"/>
</dbReference>
<evidence type="ECO:0000256" key="3">
    <source>
        <dbReference type="SAM" id="Phobius"/>
    </source>
</evidence>
<evidence type="ECO:0008006" key="8">
    <source>
        <dbReference type="Google" id="ProtNLM"/>
    </source>
</evidence>
<dbReference type="GO" id="GO:0005794">
    <property type="term" value="C:Golgi apparatus"/>
    <property type="evidence" value="ECO:0007669"/>
    <property type="project" value="TreeGrafter"/>
</dbReference>
<gene>
    <name evidence="6" type="ORF">DFH08DRAFT_829233</name>
</gene>
<dbReference type="GO" id="GO:0046835">
    <property type="term" value="P:carbohydrate phosphorylation"/>
    <property type="evidence" value="ECO:0007669"/>
    <property type="project" value="TreeGrafter"/>
</dbReference>
<feature type="domain" description="Stealth protein CR3 conserved region 3" evidence="5">
    <location>
        <begin position="349"/>
        <end position="398"/>
    </location>
</feature>
<keyword evidence="3" id="KW-0812">Transmembrane</keyword>
<sequence>MRLRKRNVLYVVVFSAFVGVVFFWPRQPTSATSSGRKYPPPRPHRYEPPPPNLIIPPKPAHGSVPLGWRPFRAPDSYVLKPFVVQPTLGERLPCVDQWVALGKPCEFRERGKVDAVWTWVNGSEPVLDATRNQLVAAEMSTKTTRFGAGPRFRGARTTHFREHGEMVNSMRSVWKSMPASLVRKYILLTADVPADDTEELRLGSVPIWLNTSQENDQIQLLHHSDVFRTLESSLPSTDVENRGRAWRDRFVPSFNSLAIESQLANIEDLAPTVFYLNDDCFLLKPLSAADFETPLYGPVFRIQFDLGVKSRPPGVISMAVDKEGEWPGLEFTNWLLDQRFGKRKRRYLHHVAKTLPTPILKEAAAVWEEEVAKTAESRFRGQGSQVNLVFLATWYTIEKHRESLLYSFIMLRVDADANGVISPAERPTLTDGLESGKVPVTLREGGSAHWVELNLQRLGLDAPKQTGYDWLSSDGYPLIRTVKPKPKDTFIQHCTLDIEECLPSSLSSSLEVFRRVAFEKPDCGDCLIVHLIGRSGPVGLGAFLPPPKAPRASPPQTPKLAKTWQDATFFSGMGREYAVNIMQRYTYVVGNSPMGFLSLRRGWDTKRLPNATSEVAFFAVNDDLHNELAIDQTNMDMRTWYAQHWGGLRAWWEKN</sequence>
<dbReference type="Proteomes" id="UP001218218">
    <property type="component" value="Unassembled WGS sequence"/>
</dbReference>
<dbReference type="PANTHER" id="PTHR24045">
    <property type="match status" value="1"/>
</dbReference>
<proteinExistence type="predicted"/>
<keyword evidence="7" id="KW-1185">Reference proteome</keyword>
<feature type="region of interest" description="Disordered" evidence="2">
    <location>
        <begin position="29"/>
        <end position="48"/>
    </location>
</feature>
<feature type="domain" description="Stealth protein CR1 conserved region 1" evidence="4">
    <location>
        <begin position="112"/>
        <end position="133"/>
    </location>
</feature>
<keyword evidence="1" id="KW-0808">Transferase</keyword>
<evidence type="ECO:0000256" key="2">
    <source>
        <dbReference type="SAM" id="MobiDB-lite"/>
    </source>
</evidence>
<keyword evidence="3" id="KW-1133">Transmembrane helix</keyword>
<evidence type="ECO:0000256" key="1">
    <source>
        <dbReference type="ARBA" id="ARBA00022679"/>
    </source>
</evidence>
<evidence type="ECO:0000313" key="6">
    <source>
        <dbReference type="EMBL" id="KAJ7367734.1"/>
    </source>
</evidence>
<dbReference type="PANTHER" id="PTHR24045:SF0">
    <property type="entry name" value="N-ACETYLGLUCOSAMINE-1-PHOSPHOTRANSFERASE SUBUNITS ALPHA_BETA"/>
    <property type="match status" value="1"/>
</dbReference>
<dbReference type="InterPro" id="IPR031357">
    <property type="entry name" value="Stealth_CR3"/>
</dbReference>